<keyword evidence="4 6" id="KW-1133">Transmembrane helix</keyword>
<evidence type="ECO:0000313" key="8">
    <source>
        <dbReference type="EMBL" id="PLZ97944.1"/>
    </source>
</evidence>
<feature type="domain" description="Major facilitator superfamily (MFS) profile" evidence="7">
    <location>
        <begin position="8"/>
        <end position="384"/>
    </location>
</feature>
<evidence type="ECO:0000256" key="1">
    <source>
        <dbReference type="ARBA" id="ARBA00004651"/>
    </source>
</evidence>
<feature type="transmembrane region" description="Helical" evidence="6">
    <location>
        <begin position="332"/>
        <end position="355"/>
    </location>
</feature>
<protein>
    <submittedName>
        <fullName evidence="8">MFS transporter</fullName>
    </submittedName>
</protein>
<sequence>MKTRTNALKFVILLGIVSLCADATYEGGRSIAGVYLGVLGASGAVVGFVAGAGESIGLALRLFIGYISDKTQKFWGITTLGYILNTGAIPLLALTGRWETAAALLIVERTGRAVRSPPRDVLLSHAATQVGRGLGFGLHEALDQVGAVGGPLLVWAILSWQKGYQVAFATLLIPALVGLVILLITQKIYPNPREFESRTMEFTSEGLPRLFWIYLVAVALIACGYADFPLIAFHFQQIGLMENSTIPLFYAVAMATDAIAALLLGRWFDRNQVVAIAGAVIIAAFFAPLSFLGNSQLALLGMGLWGAGMGAQESILKAAVAAMVPMDRRGSAFGIFYLCYGLAWFVGSTLMGVIYDYSVMGLVIFSFVTQLAAVPVLLWVSKRFRWQ</sequence>
<gene>
    <name evidence="8" type="ORF">CEN50_13095</name>
</gene>
<keyword evidence="5 6" id="KW-0472">Membrane</keyword>
<dbReference type="InterPro" id="IPR011701">
    <property type="entry name" value="MFS"/>
</dbReference>
<dbReference type="PANTHER" id="PTHR42688">
    <property type="entry name" value="CONSERVED PROTEIN"/>
    <property type="match status" value="1"/>
</dbReference>
<dbReference type="PROSITE" id="PS50850">
    <property type="entry name" value="MFS"/>
    <property type="match status" value="1"/>
</dbReference>
<feature type="transmembrane region" description="Helical" evidence="6">
    <location>
        <begin position="33"/>
        <end position="53"/>
    </location>
</feature>
<dbReference type="RefSeq" id="WP_102173049.1">
    <property type="nucleotide sequence ID" value="NZ_NMQA01000150.1"/>
</dbReference>
<feature type="transmembrane region" description="Helical" evidence="6">
    <location>
        <begin position="272"/>
        <end position="291"/>
    </location>
</feature>
<dbReference type="PANTHER" id="PTHR42688:SF1">
    <property type="entry name" value="BLR5212 PROTEIN"/>
    <property type="match status" value="1"/>
</dbReference>
<feature type="transmembrane region" description="Helical" evidence="6">
    <location>
        <begin position="247"/>
        <end position="265"/>
    </location>
</feature>
<evidence type="ECO:0000256" key="4">
    <source>
        <dbReference type="ARBA" id="ARBA00022989"/>
    </source>
</evidence>
<dbReference type="Gene3D" id="1.20.1250.20">
    <property type="entry name" value="MFS general substrate transporter like domains"/>
    <property type="match status" value="2"/>
</dbReference>
<feature type="transmembrane region" description="Helical" evidence="6">
    <location>
        <begin position="210"/>
        <end position="235"/>
    </location>
</feature>
<keyword evidence="2" id="KW-1003">Cell membrane</keyword>
<dbReference type="Proteomes" id="UP000235025">
    <property type="component" value="Unassembled WGS sequence"/>
</dbReference>
<feature type="transmembrane region" description="Helical" evidence="6">
    <location>
        <begin position="166"/>
        <end position="189"/>
    </location>
</feature>
<dbReference type="InterPro" id="IPR052425">
    <property type="entry name" value="Uncharacterized_MFS-type"/>
</dbReference>
<feature type="transmembrane region" description="Helical" evidence="6">
    <location>
        <begin position="297"/>
        <end position="320"/>
    </location>
</feature>
<dbReference type="AlphaFoldDB" id="A0A2N6KFL4"/>
<evidence type="ECO:0000256" key="3">
    <source>
        <dbReference type="ARBA" id="ARBA00022692"/>
    </source>
</evidence>
<evidence type="ECO:0000256" key="5">
    <source>
        <dbReference type="ARBA" id="ARBA00023136"/>
    </source>
</evidence>
<keyword evidence="3 6" id="KW-0812">Transmembrane</keyword>
<evidence type="ECO:0000256" key="2">
    <source>
        <dbReference type="ARBA" id="ARBA00022475"/>
    </source>
</evidence>
<feature type="transmembrane region" description="Helical" evidence="6">
    <location>
        <begin position="74"/>
        <end position="94"/>
    </location>
</feature>
<feature type="transmembrane region" description="Helical" evidence="6">
    <location>
        <begin position="361"/>
        <end position="380"/>
    </location>
</feature>
<dbReference type="Pfam" id="PF07690">
    <property type="entry name" value="MFS_1"/>
    <property type="match status" value="1"/>
</dbReference>
<evidence type="ECO:0000313" key="9">
    <source>
        <dbReference type="Proteomes" id="UP000235025"/>
    </source>
</evidence>
<dbReference type="InterPro" id="IPR036259">
    <property type="entry name" value="MFS_trans_sf"/>
</dbReference>
<comment type="subcellular location">
    <subcellularLocation>
        <location evidence="1">Cell membrane</location>
        <topology evidence="1">Multi-pass membrane protein</topology>
    </subcellularLocation>
</comment>
<organism evidence="8 9">
    <name type="scientific">Fischerella thermalis CCMEE 5268</name>
    <dbReference type="NCBI Taxonomy" id="2019662"/>
    <lineage>
        <taxon>Bacteria</taxon>
        <taxon>Bacillati</taxon>
        <taxon>Cyanobacteriota</taxon>
        <taxon>Cyanophyceae</taxon>
        <taxon>Nostocales</taxon>
        <taxon>Hapalosiphonaceae</taxon>
        <taxon>Fischerella</taxon>
    </lineage>
</organism>
<dbReference type="GO" id="GO:0005886">
    <property type="term" value="C:plasma membrane"/>
    <property type="evidence" value="ECO:0007669"/>
    <property type="project" value="UniProtKB-SubCell"/>
</dbReference>
<name>A0A2N6KFL4_9CYAN</name>
<dbReference type="SUPFAM" id="SSF103473">
    <property type="entry name" value="MFS general substrate transporter"/>
    <property type="match status" value="1"/>
</dbReference>
<dbReference type="CDD" id="cd17370">
    <property type="entry name" value="MFS_MJ1317_like"/>
    <property type="match status" value="1"/>
</dbReference>
<reference evidence="8 9" key="1">
    <citation type="submission" date="2017-07" db="EMBL/GenBank/DDBJ databases">
        <title>Genomes of Fischerella (Mastigocladus) sp. strains.</title>
        <authorList>
            <person name="Miller S.R."/>
        </authorList>
    </citation>
    <scope>NUCLEOTIDE SEQUENCE [LARGE SCALE GENOMIC DNA]</scope>
    <source>
        <strain evidence="8 9">CCMEE 5268</strain>
    </source>
</reference>
<accession>A0A2N6KFL4</accession>
<dbReference type="EMBL" id="NMQA01000150">
    <property type="protein sequence ID" value="PLZ97944.1"/>
    <property type="molecule type" value="Genomic_DNA"/>
</dbReference>
<dbReference type="GO" id="GO:0022857">
    <property type="term" value="F:transmembrane transporter activity"/>
    <property type="evidence" value="ECO:0007669"/>
    <property type="project" value="InterPro"/>
</dbReference>
<proteinExistence type="predicted"/>
<evidence type="ECO:0000256" key="6">
    <source>
        <dbReference type="SAM" id="Phobius"/>
    </source>
</evidence>
<evidence type="ECO:0000259" key="7">
    <source>
        <dbReference type="PROSITE" id="PS50850"/>
    </source>
</evidence>
<dbReference type="InterPro" id="IPR020846">
    <property type="entry name" value="MFS_dom"/>
</dbReference>
<comment type="caution">
    <text evidence="8">The sequence shown here is derived from an EMBL/GenBank/DDBJ whole genome shotgun (WGS) entry which is preliminary data.</text>
</comment>